<dbReference type="EMBL" id="JQ801294">
    <property type="protein sequence ID" value="AFV53195.1"/>
    <property type="molecule type" value="Genomic_DNA"/>
</dbReference>
<feature type="domain" description="Glycosyltransferase 2-like" evidence="3">
    <location>
        <begin position="4"/>
        <end position="135"/>
    </location>
</feature>
<dbReference type="GO" id="GO:0016758">
    <property type="term" value="F:hexosyltransferase activity"/>
    <property type="evidence" value="ECO:0007669"/>
    <property type="project" value="UniProtKB-ARBA"/>
</dbReference>
<dbReference type="Pfam" id="PF00535">
    <property type="entry name" value="Glycos_transf_2"/>
    <property type="match status" value="1"/>
</dbReference>
<dbReference type="SUPFAM" id="SSF53448">
    <property type="entry name" value="Nucleotide-diphospho-sugar transferases"/>
    <property type="match status" value="1"/>
</dbReference>
<dbReference type="InterPro" id="IPR029044">
    <property type="entry name" value="Nucleotide-diphossugar_trans"/>
</dbReference>
<dbReference type="PANTHER" id="PTHR22916:SF51">
    <property type="entry name" value="GLYCOSYLTRANSFERASE EPSH-RELATED"/>
    <property type="match status" value="1"/>
</dbReference>
<proteinExistence type="predicted"/>
<name>M9P0U6_9GAMM</name>
<organism evidence="4">
    <name type="scientific">Providencia alcalifaciens</name>
    <dbReference type="NCBI Taxonomy" id="126385"/>
    <lineage>
        <taxon>Bacteria</taxon>
        <taxon>Pseudomonadati</taxon>
        <taxon>Pseudomonadota</taxon>
        <taxon>Gammaproteobacteria</taxon>
        <taxon>Enterobacterales</taxon>
        <taxon>Morganellaceae</taxon>
        <taxon>Providencia</taxon>
    </lineage>
</organism>
<dbReference type="CDD" id="cd00761">
    <property type="entry name" value="Glyco_tranf_GTA_type"/>
    <property type="match status" value="1"/>
</dbReference>
<dbReference type="InterPro" id="IPR001173">
    <property type="entry name" value="Glyco_trans_2-like"/>
</dbReference>
<protein>
    <submittedName>
        <fullName evidence="4">WpaJ</fullName>
    </submittedName>
</protein>
<dbReference type="PANTHER" id="PTHR22916">
    <property type="entry name" value="GLYCOSYLTRANSFERASE"/>
    <property type="match status" value="1"/>
</dbReference>
<evidence type="ECO:0000256" key="2">
    <source>
        <dbReference type="ARBA" id="ARBA00022679"/>
    </source>
</evidence>
<dbReference type="AlphaFoldDB" id="M9P0U6"/>
<keyword evidence="1" id="KW-0328">Glycosyltransferase</keyword>
<evidence type="ECO:0000256" key="1">
    <source>
        <dbReference type="ARBA" id="ARBA00022676"/>
    </source>
</evidence>
<evidence type="ECO:0000313" key="4">
    <source>
        <dbReference type="EMBL" id="AFV53195.1"/>
    </source>
</evidence>
<reference evidence="4" key="1">
    <citation type="journal article" date="2012" name="Glycobiology">
        <title>Genetic analysis of the O-antigen of Providencia alcalifaciens O30 and biochemical characterization of a formyltransferase involved in the synthesis of a Qui4N derivative.</title>
        <authorList>
            <person name="Liu B."/>
            <person name="Chen M."/>
            <person name="Perepelov A.V."/>
            <person name="Liu J."/>
            <person name="Ovchinnikova O.G."/>
            <person name="Zhou D."/>
            <person name="Feng L."/>
            <person name="Rozalski A."/>
            <person name="Knirel Y.A."/>
            <person name="Wang L."/>
        </authorList>
    </citation>
    <scope>NUCLEOTIDE SEQUENCE</scope>
    <source>
        <strain evidence="4">19372</strain>
    </source>
</reference>
<gene>
    <name evidence="4" type="primary">wpaJ</name>
</gene>
<sequence length="281" mass="32601">MILSVIIPTFKNNIELSLLLHELKTYSKHIEIIVIDDDVNSSALSVCDSFSFVKYYLNKHNKGAGGARNFGLSLASGKYVTFIDSDDKITDKFSVMLDDITKETYDVFFYRPQAIMAGTNLTSKRALKYQKLVDDYPKKSFELKLSWYVPWSKVILRKFLIKNNIFFEEVSHSNDVLFSTKVGLLMKTYLVKKISFYIVTENSRGLTKETTSNSIITRIKEVEKYNNYISQSGYSNYMITPYSLYIKLLKKPSFSNIFFIIKFLFSSKTPLIDKRIFNFLK</sequence>
<evidence type="ECO:0000259" key="3">
    <source>
        <dbReference type="Pfam" id="PF00535"/>
    </source>
</evidence>
<keyword evidence="2" id="KW-0808">Transferase</keyword>
<accession>M9P0U6</accession>
<dbReference type="Gene3D" id="3.90.550.10">
    <property type="entry name" value="Spore Coat Polysaccharide Biosynthesis Protein SpsA, Chain A"/>
    <property type="match status" value="1"/>
</dbReference>